<evidence type="ECO:0000256" key="1">
    <source>
        <dbReference type="ARBA" id="ARBA00010491"/>
    </source>
</evidence>
<evidence type="ECO:0000313" key="6">
    <source>
        <dbReference type="EMBL" id="MPM32797.1"/>
    </source>
</evidence>
<comment type="similarity">
    <text evidence="1">Belongs to the peptidase S46 family.</text>
</comment>
<organism evidence="6">
    <name type="scientific">bioreactor metagenome</name>
    <dbReference type="NCBI Taxonomy" id="1076179"/>
    <lineage>
        <taxon>unclassified sequences</taxon>
        <taxon>metagenomes</taxon>
        <taxon>ecological metagenomes</taxon>
    </lineage>
</organism>
<name>A0A644YWQ4_9ZZZZ</name>
<reference evidence="6" key="1">
    <citation type="submission" date="2019-08" db="EMBL/GenBank/DDBJ databases">
        <authorList>
            <person name="Kucharzyk K."/>
            <person name="Murdoch R.W."/>
            <person name="Higgins S."/>
            <person name="Loffler F."/>
        </authorList>
    </citation>
    <scope>NUCLEOTIDE SEQUENCE</scope>
</reference>
<dbReference type="EC" id="3.4.14.-" evidence="6"/>
<dbReference type="PANTHER" id="PTHR38469">
    <property type="entry name" value="PERIPLASMIC PEPTIDASE SUBFAMILY S1B"/>
    <property type="match status" value="1"/>
</dbReference>
<evidence type="ECO:0000256" key="3">
    <source>
        <dbReference type="ARBA" id="ARBA00022670"/>
    </source>
</evidence>
<proteinExistence type="inferred from homology"/>
<dbReference type="AlphaFoldDB" id="A0A644YWQ4"/>
<dbReference type="InterPro" id="IPR043504">
    <property type="entry name" value="Peptidase_S1_PA_chymotrypsin"/>
</dbReference>
<comment type="caution">
    <text evidence="6">The sequence shown here is derived from an EMBL/GenBank/DDBJ whole genome shotgun (WGS) entry which is preliminary data.</text>
</comment>
<keyword evidence="2" id="KW-0031">Aminopeptidase</keyword>
<dbReference type="Gene3D" id="2.40.10.10">
    <property type="entry name" value="Trypsin-like serine proteases"/>
    <property type="match status" value="1"/>
</dbReference>
<accession>A0A644YWQ4</accession>
<dbReference type="GO" id="GO:0006508">
    <property type="term" value="P:proteolysis"/>
    <property type="evidence" value="ECO:0007669"/>
    <property type="project" value="UniProtKB-KW"/>
</dbReference>
<evidence type="ECO:0000256" key="2">
    <source>
        <dbReference type="ARBA" id="ARBA00022438"/>
    </source>
</evidence>
<evidence type="ECO:0000256" key="4">
    <source>
        <dbReference type="ARBA" id="ARBA00022729"/>
    </source>
</evidence>
<keyword evidence="3" id="KW-0645">Protease</keyword>
<sequence>MYEMQNEMGLSVYPDANSTMRLTFGEVGGIVPRDAVKYNYLTTTAGILEKEDTSNYEFRISDRLKAALQAKDWGRWGRDGVLYVNFMSDNDITGGNSGSAVMNGKGQLIGLAFDGNRESMAGDVFFVEGYCKSVSVDIRYVLWVIEKYAGASNLIDEMVID</sequence>
<dbReference type="GO" id="GO:0070009">
    <property type="term" value="F:serine-type aminopeptidase activity"/>
    <property type="evidence" value="ECO:0007669"/>
    <property type="project" value="InterPro"/>
</dbReference>
<gene>
    <name evidence="6" type="primary">dpp7_12</name>
    <name evidence="6" type="ORF">SDC9_79363</name>
</gene>
<dbReference type="InterPro" id="IPR019500">
    <property type="entry name" value="Pep_S46"/>
</dbReference>
<keyword evidence="4" id="KW-0732">Signal</keyword>
<dbReference type="SUPFAM" id="SSF50494">
    <property type="entry name" value="Trypsin-like serine proteases"/>
    <property type="match status" value="1"/>
</dbReference>
<dbReference type="Pfam" id="PF10459">
    <property type="entry name" value="Peptidase_S46"/>
    <property type="match status" value="1"/>
</dbReference>
<evidence type="ECO:0000256" key="5">
    <source>
        <dbReference type="ARBA" id="ARBA00022801"/>
    </source>
</evidence>
<dbReference type="InterPro" id="IPR009003">
    <property type="entry name" value="Peptidase_S1_PA"/>
</dbReference>
<dbReference type="EMBL" id="VSSQ01006467">
    <property type="protein sequence ID" value="MPM32797.1"/>
    <property type="molecule type" value="Genomic_DNA"/>
</dbReference>
<dbReference type="GO" id="GO:0008239">
    <property type="term" value="F:dipeptidyl-peptidase activity"/>
    <property type="evidence" value="ECO:0007669"/>
    <property type="project" value="InterPro"/>
</dbReference>
<protein>
    <submittedName>
        <fullName evidence="6">Dipeptidyl-peptidase 7</fullName>
        <ecNumber evidence="6">3.4.14.-</ecNumber>
    </submittedName>
</protein>
<dbReference type="PANTHER" id="PTHR38469:SF1">
    <property type="entry name" value="PERIPLASMIC PEPTIDASE SUBFAMILY S1B"/>
    <property type="match status" value="1"/>
</dbReference>
<keyword evidence="5 6" id="KW-0378">Hydrolase</keyword>